<protein>
    <submittedName>
        <fullName evidence="3">Uncharacterized protein</fullName>
    </submittedName>
</protein>
<feature type="compositionally biased region" description="Low complexity" evidence="1">
    <location>
        <begin position="297"/>
        <end position="345"/>
    </location>
</feature>
<evidence type="ECO:0000313" key="3">
    <source>
        <dbReference type="EMBL" id="CAE6445691.1"/>
    </source>
</evidence>
<feature type="compositionally biased region" description="Low complexity" evidence="1">
    <location>
        <begin position="364"/>
        <end position="423"/>
    </location>
</feature>
<reference evidence="3" key="1">
    <citation type="submission" date="2021-01" db="EMBL/GenBank/DDBJ databases">
        <authorList>
            <person name="Kaushik A."/>
        </authorList>
    </citation>
    <scope>NUCLEOTIDE SEQUENCE</scope>
    <source>
        <strain evidence="3">AG6-10EEA</strain>
    </source>
</reference>
<proteinExistence type="predicted"/>
<evidence type="ECO:0000313" key="4">
    <source>
        <dbReference type="Proteomes" id="UP000663853"/>
    </source>
</evidence>
<feature type="compositionally biased region" description="Polar residues" evidence="1">
    <location>
        <begin position="254"/>
        <end position="290"/>
    </location>
</feature>
<dbReference type="PANTHER" id="PTHR34587">
    <property type="entry name" value="VWFA DOMAIN-CONTAINING PROTEIN"/>
    <property type="match status" value="1"/>
</dbReference>
<accession>A0A8H3B1N0</accession>
<dbReference type="EMBL" id="CAJMXA010000890">
    <property type="protein sequence ID" value="CAE6445691.1"/>
    <property type="molecule type" value="Genomic_DNA"/>
</dbReference>
<feature type="compositionally biased region" description="Low complexity" evidence="1">
    <location>
        <begin position="439"/>
        <end position="456"/>
    </location>
</feature>
<dbReference type="AlphaFoldDB" id="A0A8H3B1N0"/>
<sequence length="669" mass="69768">MQLYNVFALALASVSVSATRPVTPTQLAIDAIPTTSAGLATVTEFVNLTSTVTVPAPSSSSTSVRATEAVVATTPNATSSVTSTGDVLTSALSSTSVCDTATPSVITSIVTQVSTKTVDHFITVTVGGSGSAFRRKHFGLQRTGRPTFAKYLQIHPGTNHDRAKFKPVTTAVVEQTTTVFVTSFATTTFQIQAGETRTQTAMVTSTVTSTGVATHTRTRTSTILVTLTKINTAEATPVATNVSTTKGTKTRTKSQNSLSTSGISSTPRPTDPFTLTVTRSVSEATTTTSRFGIKDGSTTSRSSGSRFTTNTRSTSLAATKSAEAESTTRSSRVTSTARSSRSTSVIQSTTDAGTSTLVATTQARTSDVTSTSRGGRTRTRTSTVPISTTLTSEEVEASTASETPSQVTTSTRATRSASFTISRFSSVVSETTTDRSNTRTRTSSAPAASATDSANPQTSLKLDPRAVMSALANDGQDNSDPGQVASLTSRNNFINFCLTENVPLTNGQQIKSGSCNGVPMGRILAVNKMPSSKFVFPKNGQTIKANTAFTIRMAIKNLSTGNFVNPATNYYGAPAQTTADGTLIGHSHVVIEKLTSRTQTTPTDPQKFAFFKGLNQAAVGGVLTADVTSGLPAGEYRIASINSAANHQPALSAVAQRGSNDDISYFTVE</sequence>
<dbReference type="PANTHER" id="PTHR34587:SF2">
    <property type="entry name" value="G-PROTEIN COUPLED RECEPTORS FAMILY 1 PROFILE DOMAIN-CONTAINING PROTEIN"/>
    <property type="match status" value="1"/>
</dbReference>
<feature type="compositionally biased region" description="Polar residues" evidence="1">
    <location>
        <begin position="346"/>
        <end position="363"/>
    </location>
</feature>
<dbReference type="InterPro" id="IPR053216">
    <property type="entry name" value="Appressorial_penetr-assoc"/>
</dbReference>
<evidence type="ECO:0000256" key="1">
    <source>
        <dbReference type="SAM" id="MobiDB-lite"/>
    </source>
</evidence>
<keyword evidence="2" id="KW-0732">Signal</keyword>
<comment type="caution">
    <text evidence="3">The sequence shown here is derived from an EMBL/GenBank/DDBJ whole genome shotgun (WGS) entry which is preliminary data.</text>
</comment>
<feature type="signal peptide" evidence="2">
    <location>
        <begin position="1"/>
        <end position="18"/>
    </location>
</feature>
<dbReference type="Proteomes" id="UP000663853">
    <property type="component" value="Unassembled WGS sequence"/>
</dbReference>
<evidence type="ECO:0000256" key="2">
    <source>
        <dbReference type="SAM" id="SignalP"/>
    </source>
</evidence>
<organism evidence="3 4">
    <name type="scientific">Rhizoctonia solani</name>
    <dbReference type="NCBI Taxonomy" id="456999"/>
    <lineage>
        <taxon>Eukaryota</taxon>
        <taxon>Fungi</taxon>
        <taxon>Dikarya</taxon>
        <taxon>Basidiomycota</taxon>
        <taxon>Agaricomycotina</taxon>
        <taxon>Agaricomycetes</taxon>
        <taxon>Cantharellales</taxon>
        <taxon>Ceratobasidiaceae</taxon>
        <taxon>Rhizoctonia</taxon>
    </lineage>
</organism>
<gene>
    <name evidence="3" type="ORF">RDB_LOCUS42268</name>
</gene>
<feature type="chain" id="PRO_5034636462" evidence="2">
    <location>
        <begin position="19"/>
        <end position="669"/>
    </location>
</feature>
<feature type="region of interest" description="Disordered" evidence="1">
    <location>
        <begin position="239"/>
        <end position="460"/>
    </location>
</feature>
<name>A0A8H3B1N0_9AGAM</name>